<gene>
    <name evidence="13" type="ORF">FBF83_09300</name>
</gene>
<feature type="domain" description="BioF2-like acetyltransferase" evidence="12">
    <location>
        <begin position="171"/>
        <end position="299"/>
    </location>
</feature>
<name>A0A4V5PYN2_9BACL</name>
<sequence>MGTKLFGLNDKKNWHDYLNRLNNKDVYYTPEYCEIHERNGDGVAQLYLYEEGSDFVLYPYLLRCLNTLPHLCQVTQKYGNLYDITTPYGYGGPLTNVKEEARLNEILSRFTNSFRDYCKNADIITEFIRFHPLYQNHNLFTCGEKFYIRDTIYVDLTKDYDEIWANYDTKNRNRIRKSKSYDLQIKHRNRNERQDLLRLYNSTMKRTGAKEYYYFSDTYFQDTLELLGDNVELIEVVTEEEKVVMSVIFMLGDEYIHYHLLGSDQEYLRLATNNLVVDYMVQWAKERGFKAMHLGGGYAGNNDSLYRFKKHFNKNGALPFYIGKQIHNETIYKELAASIPEECQGYFPVYRHSNLTQTRPAEKMIKIL</sequence>
<dbReference type="PANTHER" id="PTHR36174">
    <property type="entry name" value="LIPID II:GLYCINE GLYCYLTRANSFERASE"/>
    <property type="match status" value="1"/>
</dbReference>
<evidence type="ECO:0000256" key="1">
    <source>
        <dbReference type="ARBA" id="ARBA00004496"/>
    </source>
</evidence>
<evidence type="ECO:0000259" key="12">
    <source>
        <dbReference type="Pfam" id="PF13480"/>
    </source>
</evidence>
<dbReference type="GO" id="GO:0016755">
    <property type="term" value="F:aminoacyltransferase activity"/>
    <property type="evidence" value="ECO:0007669"/>
    <property type="project" value="InterPro"/>
</dbReference>
<evidence type="ECO:0000256" key="7">
    <source>
        <dbReference type="ARBA" id="ARBA00023316"/>
    </source>
</evidence>
<dbReference type="PROSITE" id="PS51191">
    <property type="entry name" value="FEMABX"/>
    <property type="match status" value="1"/>
</dbReference>
<comment type="subcellular location">
    <subcellularLocation>
        <location evidence="1">Cytoplasm</location>
    </subcellularLocation>
</comment>
<dbReference type="GO" id="GO:0009252">
    <property type="term" value="P:peptidoglycan biosynthetic process"/>
    <property type="evidence" value="ECO:0007669"/>
    <property type="project" value="UniProtKB-KW"/>
</dbReference>
<proteinExistence type="inferred from homology"/>
<dbReference type="EMBL" id="SWFM01000002">
    <property type="protein sequence ID" value="TKD70798.1"/>
    <property type="molecule type" value="Genomic_DNA"/>
</dbReference>
<dbReference type="Proteomes" id="UP000310541">
    <property type="component" value="Unassembled WGS sequence"/>
</dbReference>
<dbReference type="InterPro" id="IPR003447">
    <property type="entry name" value="FEMABX"/>
</dbReference>
<evidence type="ECO:0000256" key="10">
    <source>
        <dbReference type="ARBA" id="ARBA00042933"/>
    </source>
</evidence>
<comment type="caution">
    <text evidence="13">The sequence shown here is derived from an EMBL/GenBank/DDBJ whole genome shotgun (WGS) entry which is preliminary data.</text>
</comment>
<evidence type="ECO:0000256" key="4">
    <source>
        <dbReference type="ARBA" id="ARBA00022960"/>
    </source>
</evidence>
<evidence type="ECO:0000256" key="9">
    <source>
        <dbReference type="ARBA" id="ARBA00040679"/>
    </source>
</evidence>
<evidence type="ECO:0000256" key="3">
    <source>
        <dbReference type="ARBA" id="ARBA00022679"/>
    </source>
</evidence>
<evidence type="ECO:0000256" key="8">
    <source>
        <dbReference type="ARBA" id="ARBA00039074"/>
    </source>
</evidence>
<dbReference type="GO" id="GO:0005737">
    <property type="term" value="C:cytoplasm"/>
    <property type="evidence" value="ECO:0007669"/>
    <property type="project" value="UniProtKB-SubCell"/>
</dbReference>
<evidence type="ECO:0000256" key="2">
    <source>
        <dbReference type="ARBA" id="ARBA00009943"/>
    </source>
</evidence>
<dbReference type="OrthoDB" id="9785911at2"/>
<keyword evidence="7" id="KW-0961">Cell wall biogenesis/degradation</keyword>
<keyword evidence="5" id="KW-0573">Peptidoglycan synthesis</keyword>
<dbReference type="EC" id="2.3.2.16" evidence="8"/>
<evidence type="ECO:0000256" key="5">
    <source>
        <dbReference type="ARBA" id="ARBA00022984"/>
    </source>
</evidence>
<dbReference type="Pfam" id="PF13480">
    <property type="entry name" value="Acetyltransf_6"/>
    <property type="match status" value="1"/>
</dbReference>
<reference evidence="13 14" key="1">
    <citation type="submission" date="2019-04" db="EMBL/GenBank/DDBJ databases">
        <title>Genome sequence of Bacillus hwajinpoensis strain Y2.</title>
        <authorList>
            <person name="Fair J.L."/>
            <person name="Maclea K.S."/>
        </authorList>
    </citation>
    <scope>NUCLEOTIDE SEQUENCE [LARGE SCALE GENOMIC DNA]</scope>
    <source>
        <strain evidence="13 14">Y2</strain>
    </source>
</reference>
<dbReference type="RefSeq" id="WP_136946872.1">
    <property type="nucleotide sequence ID" value="NZ_SWFM01000002.1"/>
</dbReference>
<comment type="catalytic activity">
    <reaction evidence="11">
        <text>beta-D-GlcNAc-(1-&gt;4)-Mur2Ac(oyl-L-Ala-D-isoglutaminyl-L-Lys-D-Ala-D-Ala)-di-trans,octa-cis-undecaprenyl diphosphate + glycyl-tRNA(Gly) = beta-D-GlcNAc-(1-&gt;4)-Mur2Ac(oyl-L-Ala-D-isoglutaminyl-L-Lys-(N(6)-Gly)-D-Ala-D-Ala)-di-trans,octa-cis-undecaprenyl diphosphate + tRNA(Gly) + H(+)</text>
        <dbReference type="Rhea" id="RHEA:30435"/>
        <dbReference type="Rhea" id="RHEA-COMP:9664"/>
        <dbReference type="Rhea" id="RHEA-COMP:9683"/>
        <dbReference type="ChEBI" id="CHEBI:15378"/>
        <dbReference type="ChEBI" id="CHEBI:62233"/>
        <dbReference type="ChEBI" id="CHEBI:62234"/>
        <dbReference type="ChEBI" id="CHEBI:78442"/>
        <dbReference type="ChEBI" id="CHEBI:78522"/>
        <dbReference type="EC" id="2.3.2.16"/>
    </reaction>
</comment>
<dbReference type="InterPro" id="IPR050644">
    <property type="entry name" value="PG_Glycine_Bridge_Synth"/>
</dbReference>
<dbReference type="InterPro" id="IPR016181">
    <property type="entry name" value="Acyl_CoA_acyltransferase"/>
</dbReference>
<dbReference type="PANTHER" id="PTHR36174:SF1">
    <property type="entry name" value="LIPID II:GLYCINE GLYCYLTRANSFERASE"/>
    <property type="match status" value="1"/>
</dbReference>
<dbReference type="GO" id="GO:0008360">
    <property type="term" value="P:regulation of cell shape"/>
    <property type="evidence" value="ECO:0007669"/>
    <property type="project" value="UniProtKB-KW"/>
</dbReference>
<dbReference type="Gene3D" id="3.40.630.30">
    <property type="match status" value="1"/>
</dbReference>
<dbReference type="SUPFAM" id="SSF55729">
    <property type="entry name" value="Acyl-CoA N-acyltransferases (Nat)"/>
    <property type="match status" value="1"/>
</dbReference>
<evidence type="ECO:0000256" key="6">
    <source>
        <dbReference type="ARBA" id="ARBA00023315"/>
    </source>
</evidence>
<keyword evidence="4" id="KW-0133">Cell shape</keyword>
<keyword evidence="3 13" id="KW-0808">Transferase</keyword>
<comment type="similarity">
    <text evidence="2">Belongs to the FemABX family.</text>
</comment>
<dbReference type="GO" id="GO:0071555">
    <property type="term" value="P:cell wall organization"/>
    <property type="evidence" value="ECO:0007669"/>
    <property type="project" value="UniProtKB-KW"/>
</dbReference>
<dbReference type="AlphaFoldDB" id="A0A4V5PYN2"/>
<protein>
    <recommendedName>
        <fullName evidence="9">Lipid II:glycine glycyltransferase</fullName>
        <ecNumber evidence="8">2.3.2.16</ecNumber>
    </recommendedName>
    <alternativeName>
        <fullName evidence="10">Factor essential for expression of methicillin resistance X</fullName>
    </alternativeName>
</protein>
<evidence type="ECO:0000313" key="14">
    <source>
        <dbReference type="Proteomes" id="UP000310541"/>
    </source>
</evidence>
<keyword evidence="6" id="KW-0012">Acyltransferase</keyword>
<organism evidence="13 14">
    <name type="scientific">Guptibacillus hwajinpoensis</name>
    <dbReference type="NCBI Taxonomy" id="208199"/>
    <lineage>
        <taxon>Bacteria</taxon>
        <taxon>Bacillati</taxon>
        <taxon>Bacillota</taxon>
        <taxon>Bacilli</taxon>
        <taxon>Bacillales</taxon>
        <taxon>Guptibacillaceae</taxon>
        <taxon>Guptibacillus</taxon>
    </lineage>
</organism>
<evidence type="ECO:0000256" key="11">
    <source>
        <dbReference type="ARBA" id="ARBA00048654"/>
    </source>
</evidence>
<dbReference type="InterPro" id="IPR038740">
    <property type="entry name" value="BioF2-like_GNAT_dom"/>
</dbReference>
<evidence type="ECO:0000313" key="13">
    <source>
        <dbReference type="EMBL" id="TKD70798.1"/>
    </source>
</evidence>
<accession>A0A4V5PYN2</accession>